<protein>
    <submittedName>
        <fullName evidence="1">Transcriptional regulator</fullName>
    </submittedName>
</protein>
<gene>
    <name evidence="1" type="ORF">J2851_004717</name>
</gene>
<reference evidence="1 2" key="1">
    <citation type="submission" date="2021-03" db="EMBL/GenBank/DDBJ databases">
        <title>Genomic Encyclopedia of Type Strains, Phase III (KMG-III): the genomes of soil and plant-associated and newly described type strains.</title>
        <authorList>
            <person name="Whitman W."/>
        </authorList>
    </citation>
    <scope>NUCLEOTIDE SEQUENCE [LARGE SCALE GENOMIC DNA]</scope>
    <source>
        <strain evidence="1 2">IMMIB AFH-6</strain>
    </source>
</reference>
<keyword evidence="2" id="KW-1185">Reference proteome</keyword>
<dbReference type="EMBL" id="JAGINP010000018">
    <property type="protein sequence ID" value="MBP2294921.1"/>
    <property type="molecule type" value="Genomic_DNA"/>
</dbReference>
<dbReference type="RefSeq" id="WP_307420136.1">
    <property type="nucleotide sequence ID" value="NZ_JAUSVT010000016.1"/>
</dbReference>
<proteinExistence type="predicted"/>
<organism evidence="1 2">
    <name type="scientific">Azospirillum rugosum</name>
    <dbReference type="NCBI Taxonomy" id="416170"/>
    <lineage>
        <taxon>Bacteria</taxon>
        <taxon>Pseudomonadati</taxon>
        <taxon>Pseudomonadota</taxon>
        <taxon>Alphaproteobacteria</taxon>
        <taxon>Rhodospirillales</taxon>
        <taxon>Azospirillaceae</taxon>
        <taxon>Azospirillum</taxon>
    </lineage>
</organism>
<evidence type="ECO:0000313" key="1">
    <source>
        <dbReference type="EMBL" id="MBP2294921.1"/>
    </source>
</evidence>
<sequence>MAAAMTEQSVTVSIATYEQQKARLMAMARGEHKPAPGELKIWFSSIEIFGQALTIENGILSELIATKPAFRGVAP</sequence>
<dbReference type="Proteomes" id="UP000781958">
    <property type="component" value="Unassembled WGS sequence"/>
</dbReference>
<comment type="caution">
    <text evidence="1">The sequence shown here is derived from an EMBL/GenBank/DDBJ whole genome shotgun (WGS) entry which is preliminary data.</text>
</comment>
<accession>A0ABS4SQT5</accession>
<evidence type="ECO:0000313" key="2">
    <source>
        <dbReference type="Proteomes" id="UP000781958"/>
    </source>
</evidence>
<name>A0ABS4SQT5_9PROT</name>